<keyword evidence="5" id="KW-1185">Reference proteome</keyword>
<dbReference type="OrthoDB" id="9775296at2"/>
<reference evidence="4 5" key="1">
    <citation type="submission" date="2019-03" db="EMBL/GenBank/DDBJ databases">
        <title>Genomic Encyclopedia of Archaeal and Bacterial Type Strains, Phase II (KMG-II): from individual species to whole genera.</title>
        <authorList>
            <person name="Goeker M."/>
        </authorList>
    </citation>
    <scope>NUCLEOTIDE SEQUENCE [LARGE SCALE GENOMIC DNA]</scope>
    <source>
        <strain evidence="4 5">RL-C</strain>
    </source>
</reference>
<name>A0A4R2E9W8_9BACT</name>
<dbReference type="GO" id="GO:0016491">
    <property type="term" value="F:oxidoreductase activity"/>
    <property type="evidence" value="ECO:0007669"/>
    <property type="project" value="UniProtKB-KW"/>
</dbReference>
<proteinExistence type="inferred from homology"/>
<dbReference type="Gene3D" id="3.40.50.720">
    <property type="entry name" value="NAD(P)-binding Rossmann-like Domain"/>
    <property type="match status" value="1"/>
</dbReference>
<protein>
    <submittedName>
        <fullName evidence="4">Short-subunit dehydrogenase</fullName>
    </submittedName>
</protein>
<dbReference type="Pfam" id="PF00106">
    <property type="entry name" value="adh_short"/>
    <property type="match status" value="1"/>
</dbReference>
<dbReference type="CDD" id="cd05233">
    <property type="entry name" value="SDR_c"/>
    <property type="match status" value="1"/>
</dbReference>
<comment type="similarity">
    <text evidence="1 3">Belongs to the short-chain dehydrogenases/reductases (SDR) family.</text>
</comment>
<dbReference type="PANTHER" id="PTHR44196">
    <property type="entry name" value="DEHYDROGENASE/REDUCTASE SDR FAMILY MEMBER 7B"/>
    <property type="match status" value="1"/>
</dbReference>
<dbReference type="PRINTS" id="PR00080">
    <property type="entry name" value="SDRFAMILY"/>
</dbReference>
<evidence type="ECO:0000256" key="3">
    <source>
        <dbReference type="RuleBase" id="RU000363"/>
    </source>
</evidence>
<dbReference type="EMBL" id="SLWB01000013">
    <property type="protein sequence ID" value="TCN64557.1"/>
    <property type="molecule type" value="Genomic_DNA"/>
</dbReference>
<dbReference type="RefSeq" id="WP_131839977.1">
    <property type="nucleotide sequence ID" value="NZ_SLWB01000013.1"/>
</dbReference>
<dbReference type="PRINTS" id="PR00081">
    <property type="entry name" value="GDHRDH"/>
</dbReference>
<keyword evidence="2" id="KW-0560">Oxidoreductase</keyword>
<evidence type="ECO:0000313" key="4">
    <source>
        <dbReference type="EMBL" id="TCN64557.1"/>
    </source>
</evidence>
<evidence type="ECO:0000256" key="2">
    <source>
        <dbReference type="ARBA" id="ARBA00023002"/>
    </source>
</evidence>
<organism evidence="4 5">
    <name type="scientific">Acetobacteroides hydrogenigenes</name>
    <dbReference type="NCBI Taxonomy" id="979970"/>
    <lineage>
        <taxon>Bacteria</taxon>
        <taxon>Pseudomonadati</taxon>
        <taxon>Bacteroidota</taxon>
        <taxon>Bacteroidia</taxon>
        <taxon>Bacteroidales</taxon>
        <taxon>Rikenellaceae</taxon>
        <taxon>Acetobacteroides</taxon>
    </lineage>
</organism>
<evidence type="ECO:0000313" key="5">
    <source>
        <dbReference type="Proteomes" id="UP000294830"/>
    </source>
</evidence>
<dbReference type="InterPro" id="IPR036291">
    <property type="entry name" value="NAD(P)-bd_dom_sf"/>
</dbReference>
<dbReference type="AlphaFoldDB" id="A0A4R2E9W8"/>
<accession>A0A4R2E9W8</accession>
<dbReference type="Proteomes" id="UP000294830">
    <property type="component" value="Unassembled WGS sequence"/>
</dbReference>
<dbReference type="InterPro" id="IPR002347">
    <property type="entry name" value="SDR_fam"/>
</dbReference>
<sequence>MNIVITGASKGIGFEAAKHLAAAGDHTIVAIARNEENLKQLKNACLHENIKAKVFPVPFDLGVLNGIETLLVKQILSFISNVDILINNAGVLVNKPFAETSLEDIQETISTNYLAPSILIRALLPHFASSAHVVNISSMGGFQGSAKFAGLSAYSAAKGAIAVLTECLAEEYKDSGFRFNCLAFGAVNTEMFKMAFPGHTAPLEPSEMGKYVADFALNQARYFNGKVIPVSSATP</sequence>
<comment type="caution">
    <text evidence="4">The sequence shown here is derived from an EMBL/GenBank/DDBJ whole genome shotgun (WGS) entry which is preliminary data.</text>
</comment>
<gene>
    <name evidence="4" type="ORF">CLV25_11385</name>
</gene>
<dbReference type="GO" id="GO:0016020">
    <property type="term" value="C:membrane"/>
    <property type="evidence" value="ECO:0007669"/>
    <property type="project" value="TreeGrafter"/>
</dbReference>
<evidence type="ECO:0000256" key="1">
    <source>
        <dbReference type="ARBA" id="ARBA00006484"/>
    </source>
</evidence>
<dbReference type="PANTHER" id="PTHR44196:SF1">
    <property type="entry name" value="DEHYDROGENASE_REDUCTASE SDR FAMILY MEMBER 7B"/>
    <property type="match status" value="1"/>
</dbReference>
<dbReference type="SUPFAM" id="SSF51735">
    <property type="entry name" value="NAD(P)-binding Rossmann-fold domains"/>
    <property type="match status" value="1"/>
</dbReference>